<feature type="region of interest" description="Disordered" evidence="2">
    <location>
        <begin position="124"/>
        <end position="160"/>
    </location>
</feature>
<dbReference type="OrthoDB" id="9798935at2"/>
<dbReference type="InterPro" id="IPR018392">
    <property type="entry name" value="LysM"/>
</dbReference>
<accession>A0A1H7UYQ8</accession>
<keyword evidence="1" id="KW-0732">Signal</keyword>
<evidence type="ECO:0000256" key="1">
    <source>
        <dbReference type="ARBA" id="ARBA00022729"/>
    </source>
</evidence>
<evidence type="ECO:0000313" key="6">
    <source>
        <dbReference type="Proteomes" id="UP000198548"/>
    </source>
</evidence>
<feature type="region of interest" description="Disordered" evidence="2">
    <location>
        <begin position="196"/>
        <end position="217"/>
    </location>
</feature>
<evidence type="ECO:0000259" key="3">
    <source>
        <dbReference type="PROSITE" id="PS51782"/>
    </source>
</evidence>
<dbReference type="Proteomes" id="UP000198548">
    <property type="component" value="Unassembled WGS sequence"/>
</dbReference>
<dbReference type="AlphaFoldDB" id="A0A1H7UYQ8"/>
<dbReference type="SUPFAM" id="SSF54106">
    <property type="entry name" value="LysM domain"/>
    <property type="match status" value="1"/>
</dbReference>
<feature type="domain" description="LysM" evidence="3">
    <location>
        <begin position="60"/>
        <end position="104"/>
    </location>
</feature>
<reference evidence="5 6" key="1">
    <citation type="submission" date="2016-10" db="EMBL/GenBank/DDBJ databases">
        <authorList>
            <person name="de Groot N.N."/>
        </authorList>
    </citation>
    <scope>NUCLEOTIDE SEQUENCE [LARGE SCALE GENOMIC DNA]</scope>
    <source>
        <strain evidence="5 6">DSM 19182</strain>
    </source>
</reference>
<protein>
    <submittedName>
        <fullName evidence="5">3D (Asp-Asp-Asp) domain-containing protein</fullName>
    </submittedName>
</protein>
<dbReference type="STRING" id="426703.SAMN04488100_12050"/>
<reference evidence="4 7" key="2">
    <citation type="submission" date="2019-07" db="EMBL/GenBank/DDBJ databases">
        <title>Whole genome shotgun sequence of Alkalibacterium putridalgicola NBRC 103243.</title>
        <authorList>
            <person name="Hosoyama A."/>
            <person name="Uohara A."/>
            <person name="Ohji S."/>
            <person name="Ichikawa N."/>
        </authorList>
    </citation>
    <scope>NUCLEOTIDE SEQUENCE [LARGE SCALE GENOMIC DNA]</scope>
    <source>
        <strain evidence="4 7">NBRC 103243</strain>
    </source>
</reference>
<organism evidence="5 6">
    <name type="scientific">Alkalibacterium putridalgicola</name>
    <dbReference type="NCBI Taxonomy" id="426703"/>
    <lineage>
        <taxon>Bacteria</taxon>
        <taxon>Bacillati</taxon>
        <taxon>Bacillota</taxon>
        <taxon>Bacilli</taxon>
        <taxon>Lactobacillales</taxon>
        <taxon>Carnobacteriaceae</taxon>
        <taxon>Alkalibacterium</taxon>
    </lineage>
</organism>
<dbReference type="InterPro" id="IPR010611">
    <property type="entry name" value="3D_dom"/>
</dbReference>
<dbReference type="GO" id="GO:0009254">
    <property type="term" value="P:peptidoglycan turnover"/>
    <property type="evidence" value="ECO:0007669"/>
    <property type="project" value="InterPro"/>
</dbReference>
<evidence type="ECO:0000256" key="2">
    <source>
        <dbReference type="SAM" id="MobiDB-lite"/>
    </source>
</evidence>
<dbReference type="InterPro" id="IPR051933">
    <property type="entry name" value="Resuscitation_pf_RpfB"/>
</dbReference>
<sequence length="311" mass="33574">MTIQKNTWLKAGLTLSAAGLMLLTNDTEASANSNWAPRTVLEIEEDINEAKADYDEDKTLEYTFQWGDTLWGVSQATDISVEKLATVNDIDNRSLIQVGTTIYLSNDLSVISVENEEEVVSYDVSEEEVKETETPKEVEEAKEEKKEVKDNQAAAEKAAAEKAAAEKAAAEKAAAEKAAAEKAAAEKAAAEKAAAEKAATEQAASTSSNNTASQEESGRWISVEATAYSRNQASLSNFTFMGIDLRENSRVIAVDPNVIPLGSKVLVPGYGEYIAGDTGGAIKGNRIDVHMEDLDAAWSFGRRQIDIKILD</sequence>
<dbReference type="InterPro" id="IPR036908">
    <property type="entry name" value="RlpA-like_sf"/>
</dbReference>
<dbReference type="RefSeq" id="WP_091488649.1">
    <property type="nucleotide sequence ID" value="NZ_BJUX01000017.1"/>
</dbReference>
<dbReference type="InterPro" id="IPR036779">
    <property type="entry name" value="LysM_dom_sf"/>
</dbReference>
<evidence type="ECO:0000313" key="5">
    <source>
        <dbReference type="EMBL" id="SEM02004.1"/>
    </source>
</evidence>
<feature type="compositionally biased region" description="Low complexity" evidence="2">
    <location>
        <begin position="200"/>
        <end position="215"/>
    </location>
</feature>
<dbReference type="GO" id="GO:0019867">
    <property type="term" value="C:outer membrane"/>
    <property type="evidence" value="ECO:0007669"/>
    <property type="project" value="InterPro"/>
</dbReference>
<dbReference type="Gene3D" id="3.10.350.10">
    <property type="entry name" value="LysM domain"/>
    <property type="match status" value="1"/>
</dbReference>
<dbReference type="EMBL" id="FOBL01000020">
    <property type="protein sequence ID" value="SEM02004.1"/>
    <property type="molecule type" value="Genomic_DNA"/>
</dbReference>
<dbReference type="Pfam" id="PF06725">
    <property type="entry name" value="3D"/>
    <property type="match status" value="1"/>
</dbReference>
<keyword evidence="7" id="KW-1185">Reference proteome</keyword>
<dbReference type="PANTHER" id="PTHR39160">
    <property type="entry name" value="CELL WALL-BINDING PROTEIN YOCH"/>
    <property type="match status" value="1"/>
</dbReference>
<dbReference type="Pfam" id="PF01476">
    <property type="entry name" value="LysM"/>
    <property type="match status" value="1"/>
</dbReference>
<dbReference type="CDD" id="cd22786">
    <property type="entry name" value="DPBB_YuiC-like"/>
    <property type="match status" value="1"/>
</dbReference>
<dbReference type="PANTHER" id="PTHR39160:SF6">
    <property type="entry name" value="CELL WALL-BINDING PROTEIN YOCH"/>
    <property type="match status" value="1"/>
</dbReference>
<name>A0A1H7UYQ8_9LACT</name>
<gene>
    <name evidence="4" type="ORF">APU01nite_16100</name>
    <name evidence="5" type="ORF">SAMN04488100_12050</name>
</gene>
<dbReference type="GO" id="GO:0004553">
    <property type="term" value="F:hydrolase activity, hydrolyzing O-glycosyl compounds"/>
    <property type="evidence" value="ECO:0007669"/>
    <property type="project" value="InterPro"/>
</dbReference>
<proteinExistence type="predicted"/>
<evidence type="ECO:0000313" key="7">
    <source>
        <dbReference type="Proteomes" id="UP000321425"/>
    </source>
</evidence>
<feature type="compositionally biased region" description="Basic and acidic residues" evidence="2">
    <location>
        <begin position="131"/>
        <end position="150"/>
    </location>
</feature>
<dbReference type="EMBL" id="BJUX01000017">
    <property type="protein sequence ID" value="GEK89571.1"/>
    <property type="molecule type" value="Genomic_DNA"/>
</dbReference>
<dbReference type="PROSITE" id="PS51782">
    <property type="entry name" value="LYSM"/>
    <property type="match status" value="1"/>
</dbReference>
<evidence type="ECO:0000313" key="4">
    <source>
        <dbReference type="EMBL" id="GEK89571.1"/>
    </source>
</evidence>
<dbReference type="Proteomes" id="UP000321425">
    <property type="component" value="Unassembled WGS sequence"/>
</dbReference>
<dbReference type="SMART" id="SM00257">
    <property type="entry name" value="LysM"/>
    <property type="match status" value="1"/>
</dbReference>
<dbReference type="CDD" id="cd00118">
    <property type="entry name" value="LysM"/>
    <property type="match status" value="1"/>
</dbReference>
<dbReference type="SUPFAM" id="SSF50685">
    <property type="entry name" value="Barwin-like endoglucanases"/>
    <property type="match status" value="1"/>
</dbReference>
<dbReference type="Gene3D" id="2.40.40.10">
    <property type="entry name" value="RlpA-like domain"/>
    <property type="match status" value="1"/>
</dbReference>